<dbReference type="GO" id="GO:0140566">
    <property type="term" value="F:histone reader activity"/>
    <property type="evidence" value="ECO:0007669"/>
    <property type="project" value="InterPro"/>
</dbReference>
<keyword evidence="2" id="KW-0863">Zinc-finger</keyword>
<dbReference type="SMART" id="SM00249">
    <property type="entry name" value="PHD"/>
    <property type="match status" value="1"/>
</dbReference>
<evidence type="ECO:0000259" key="7">
    <source>
        <dbReference type="SMART" id="SM00249"/>
    </source>
</evidence>
<dbReference type="InterPro" id="IPR011011">
    <property type="entry name" value="Znf_FYVE_PHD"/>
</dbReference>
<evidence type="ECO:0000256" key="4">
    <source>
        <dbReference type="ARBA" id="ARBA00023015"/>
    </source>
</evidence>
<dbReference type="InterPro" id="IPR049914">
    <property type="entry name" value="PHD1-3/5-6"/>
</dbReference>
<feature type="region of interest" description="Disordered" evidence="6">
    <location>
        <begin position="149"/>
        <end position="242"/>
    </location>
</feature>
<feature type="compositionally biased region" description="Low complexity" evidence="6">
    <location>
        <begin position="193"/>
        <end position="204"/>
    </location>
</feature>
<dbReference type="PANTHER" id="PTHR33304">
    <property type="match status" value="1"/>
</dbReference>
<dbReference type="GO" id="GO:0008270">
    <property type="term" value="F:zinc ion binding"/>
    <property type="evidence" value="ECO:0007669"/>
    <property type="project" value="UniProtKB-KW"/>
</dbReference>
<evidence type="ECO:0000313" key="8">
    <source>
        <dbReference type="EMBL" id="VVB11108.1"/>
    </source>
</evidence>
<dbReference type="SUPFAM" id="SSF56784">
    <property type="entry name" value="HAD-like"/>
    <property type="match status" value="1"/>
</dbReference>
<dbReference type="InterPro" id="IPR036412">
    <property type="entry name" value="HAD-like_sf"/>
</dbReference>
<evidence type="ECO:0000256" key="5">
    <source>
        <dbReference type="ARBA" id="ARBA00023163"/>
    </source>
</evidence>
<dbReference type="InterPro" id="IPR056280">
    <property type="entry name" value="AIPP2-like_SPOC"/>
</dbReference>
<feature type="compositionally biased region" description="Polar residues" evidence="6">
    <location>
        <begin position="149"/>
        <end position="162"/>
    </location>
</feature>
<protein>
    <recommendedName>
        <fullName evidence="7">Zinc finger PHD-type domain-containing protein</fullName>
    </recommendedName>
</protein>
<proteinExistence type="predicted"/>
<dbReference type="Pfam" id="PF23121">
    <property type="entry name" value="SPOC_AIPP2"/>
    <property type="match status" value="1"/>
</dbReference>
<comment type="caution">
    <text evidence="8">The sequence shown here is derived from an EMBL/GenBank/DDBJ whole genome shotgun (WGS) entry which is preliminary data.</text>
</comment>
<dbReference type="SUPFAM" id="SSF57903">
    <property type="entry name" value="FYVE/PHD zinc finger"/>
    <property type="match status" value="1"/>
</dbReference>
<dbReference type="PANTHER" id="PTHR33304:SF18">
    <property type="entry name" value="CHROMATIN REGULATOR PHD FAMILY-RELATED"/>
    <property type="match status" value="1"/>
</dbReference>
<keyword evidence="3" id="KW-0862">Zinc</keyword>
<keyword evidence="5" id="KW-0804">Transcription</keyword>
<sequence length="431" mass="47519">MYSDCINRLFGFSVEAEKPNSIIFLKACEFLGVNLEDAVRVGDDHGELEMQVVTLGSEEVTVCETCGDLGFVEALVFCDSCQIATIHRYCLNITPVPIDDYITWFCVSCDGSDSSSDGEQVDKPAKLTHILKKKVSIINHTPLGLVAVDTTNVEPETGSSSPTKETRKESERREISCSGNNHEITKGASVLESSNSVPDHVSSSTTKKRKSGYGNCDEEADSFKPTTPSVASNDLRPNIPRTSENMQLDVVKSSCNEGESNMLQTLEGFTARQFNLALDQYRAQPIVTPIWRGSISLKKGNIRSIGGLVAHLSTLACHRVHGISSSLHSRLSAEMFPRMEIWPKSFLKNRGPKDESIALYFFPSSGSNENESEFEQGEGVVDPQQIDDQKSFDSLVLEMKKNDFAMRCILDNAELLLFTSFVFKGVPMGRL</sequence>
<evidence type="ECO:0000256" key="6">
    <source>
        <dbReference type="SAM" id="MobiDB-lite"/>
    </source>
</evidence>
<keyword evidence="9" id="KW-1185">Reference proteome</keyword>
<reference evidence="8" key="1">
    <citation type="submission" date="2019-07" db="EMBL/GenBank/DDBJ databases">
        <authorList>
            <person name="Dittberner H."/>
        </authorList>
    </citation>
    <scope>NUCLEOTIDE SEQUENCE [LARGE SCALE GENOMIC DNA]</scope>
</reference>
<dbReference type="AlphaFoldDB" id="A0A565CBS4"/>
<evidence type="ECO:0000256" key="1">
    <source>
        <dbReference type="ARBA" id="ARBA00022723"/>
    </source>
</evidence>
<evidence type="ECO:0000256" key="3">
    <source>
        <dbReference type="ARBA" id="ARBA00022833"/>
    </source>
</evidence>
<name>A0A565CBS4_9BRAS</name>
<dbReference type="OrthoDB" id="1932206at2759"/>
<dbReference type="GO" id="GO:0034244">
    <property type="term" value="P:negative regulation of transcription elongation by RNA polymerase II"/>
    <property type="evidence" value="ECO:0007669"/>
    <property type="project" value="InterPro"/>
</dbReference>
<dbReference type="CDD" id="cd15489">
    <property type="entry name" value="PHD_SF"/>
    <property type="match status" value="1"/>
</dbReference>
<evidence type="ECO:0000313" key="9">
    <source>
        <dbReference type="Proteomes" id="UP000489600"/>
    </source>
</evidence>
<keyword evidence="1" id="KW-0479">Metal-binding</keyword>
<dbReference type="Proteomes" id="UP000489600">
    <property type="component" value="Unassembled WGS sequence"/>
</dbReference>
<feature type="compositionally biased region" description="Basic and acidic residues" evidence="6">
    <location>
        <begin position="164"/>
        <end position="175"/>
    </location>
</feature>
<gene>
    <name evidence="8" type="ORF">ANE_LOCUS21552</name>
</gene>
<dbReference type="EMBL" id="CABITT030000007">
    <property type="protein sequence ID" value="VVB11108.1"/>
    <property type="molecule type" value="Genomic_DNA"/>
</dbReference>
<evidence type="ECO:0000256" key="2">
    <source>
        <dbReference type="ARBA" id="ARBA00022771"/>
    </source>
</evidence>
<keyword evidence="4" id="KW-0805">Transcription regulation</keyword>
<dbReference type="InterPro" id="IPR013083">
    <property type="entry name" value="Znf_RING/FYVE/PHD"/>
</dbReference>
<accession>A0A565CBS4</accession>
<dbReference type="InterPro" id="IPR001965">
    <property type="entry name" value="Znf_PHD"/>
</dbReference>
<feature type="domain" description="Zinc finger PHD-type" evidence="7">
    <location>
        <begin position="62"/>
        <end position="110"/>
    </location>
</feature>
<dbReference type="Gene3D" id="3.30.40.10">
    <property type="entry name" value="Zinc/RING finger domain, C3HC4 (zinc finger)"/>
    <property type="match status" value="1"/>
</dbReference>
<organism evidence="8 9">
    <name type="scientific">Arabis nemorensis</name>
    <dbReference type="NCBI Taxonomy" id="586526"/>
    <lineage>
        <taxon>Eukaryota</taxon>
        <taxon>Viridiplantae</taxon>
        <taxon>Streptophyta</taxon>
        <taxon>Embryophyta</taxon>
        <taxon>Tracheophyta</taxon>
        <taxon>Spermatophyta</taxon>
        <taxon>Magnoliopsida</taxon>
        <taxon>eudicotyledons</taxon>
        <taxon>Gunneridae</taxon>
        <taxon>Pentapetalae</taxon>
        <taxon>rosids</taxon>
        <taxon>malvids</taxon>
        <taxon>Brassicales</taxon>
        <taxon>Brassicaceae</taxon>
        <taxon>Arabideae</taxon>
        <taxon>Arabis</taxon>
    </lineage>
</organism>